<evidence type="ECO:0000313" key="1">
    <source>
        <dbReference type="EMBL" id="TWT36186.1"/>
    </source>
</evidence>
<keyword evidence="2" id="KW-1185">Reference proteome</keyword>
<dbReference type="EMBL" id="SIHJ01000001">
    <property type="protein sequence ID" value="TWT36186.1"/>
    <property type="molecule type" value="Genomic_DNA"/>
</dbReference>
<sequence length="75" mass="8185">MPFIEMTGATLDRIIAADELHHDDLASAGVLDGTIVRINPQGDIEVRRPQGWDVIGGLLGEFEERVKGETGLDWA</sequence>
<reference evidence="1 2" key="1">
    <citation type="submission" date="2019-02" db="EMBL/GenBank/DDBJ databases">
        <title>Deep-cultivation of Planctomycetes and their phenomic and genomic characterization uncovers novel biology.</title>
        <authorList>
            <person name="Wiegand S."/>
            <person name="Jogler M."/>
            <person name="Boedeker C."/>
            <person name="Pinto D."/>
            <person name="Vollmers J."/>
            <person name="Rivas-Marin E."/>
            <person name="Kohn T."/>
            <person name="Peeters S.H."/>
            <person name="Heuer A."/>
            <person name="Rast P."/>
            <person name="Oberbeckmann S."/>
            <person name="Bunk B."/>
            <person name="Jeske O."/>
            <person name="Meyerdierks A."/>
            <person name="Storesund J.E."/>
            <person name="Kallscheuer N."/>
            <person name="Luecker S."/>
            <person name="Lage O.M."/>
            <person name="Pohl T."/>
            <person name="Merkel B.J."/>
            <person name="Hornburger P."/>
            <person name="Mueller R.-W."/>
            <person name="Bruemmer F."/>
            <person name="Labrenz M."/>
            <person name="Spormann A.M."/>
            <person name="Op Den Camp H."/>
            <person name="Overmann J."/>
            <person name="Amann R."/>
            <person name="Jetten M.S.M."/>
            <person name="Mascher T."/>
            <person name="Medema M.H."/>
            <person name="Devos D.P."/>
            <person name="Kaster A.-K."/>
            <person name="Ovreas L."/>
            <person name="Rohde M."/>
            <person name="Galperin M.Y."/>
            <person name="Jogler C."/>
        </authorList>
    </citation>
    <scope>NUCLEOTIDE SEQUENCE [LARGE SCALE GENOMIC DNA]</scope>
    <source>
        <strain evidence="1 2">KOR34</strain>
    </source>
</reference>
<dbReference type="OrthoDB" id="280899at2"/>
<comment type="caution">
    <text evidence="1">The sequence shown here is derived from an EMBL/GenBank/DDBJ whole genome shotgun (WGS) entry which is preliminary data.</text>
</comment>
<accession>A0A5C5VC42</accession>
<evidence type="ECO:0000313" key="2">
    <source>
        <dbReference type="Proteomes" id="UP000316714"/>
    </source>
</evidence>
<gene>
    <name evidence="1" type="ORF">KOR34_10870</name>
</gene>
<dbReference type="RefSeq" id="WP_146562899.1">
    <property type="nucleotide sequence ID" value="NZ_SIHJ01000001.1"/>
</dbReference>
<proteinExistence type="predicted"/>
<dbReference type="Proteomes" id="UP000316714">
    <property type="component" value="Unassembled WGS sequence"/>
</dbReference>
<dbReference type="AlphaFoldDB" id="A0A5C5VC42"/>
<organism evidence="1 2">
    <name type="scientific">Posidoniimonas corsicana</name>
    <dbReference type="NCBI Taxonomy" id="1938618"/>
    <lineage>
        <taxon>Bacteria</taxon>
        <taxon>Pseudomonadati</taxon>
        <taxon>Planctomycetota</taxon>
        <taxon>Planctomycetia</taxon>
        <taxon>Pirellulales</taxon>
        <taxon>Lacipirellulaceae</taxon>
        <taxon>Posidoniimonas</taxon>
    </lineage>
</organism>
<protein>
    <submittedName>
        <fullName evidence="1">Uncharacterized protein</fullName>
    </submittedName>
</protein>
<name>A0A5C5VC42_9BACT</name>